<protein>
    <submittedName>
        <fullName evidence="1">Uncharacterized protein</fullName>
    </submittedName>
</protein>
<organism evidence="1 2">
    <name type="scientific">Trachymyrmex septentrionalis</name>
    <dbReference type="NCBI Taxonomy" id="34720"/>
    <lineage>
        <taxon>Eukaryota</taxon>
        <taxon>Metazoa</taxon>
        <taxon>Ecdysozoa</taxon>
        <taxon>Arthropoda</taxon>
        <taxon>Hexapoda</taxon>
        <taxon>Insecta</taxon>
        <taxon>Pterygota</taxon>
        <taxon>Neoptera</taxon>
        <taxon>Endopterygota</taxon>
        <taxon>Hymenoptera</taxon>
        <taxon>Apocrita</taxon>
        <taxon>Aculeata</taxon>
        <taxon>Formicoidea</taxon>
        <taxon>Formicidae</taxon>
        <taxon>Myrmicinae</taxon>
        <taxon>Trachymyrmex</taxon>
    </lineage>
</organism>
<dbReference type="Proteomes" id="UP000078541">
    <property type="component" value="Unassembled WGS sequence"/>
</dbReference>
<sequence>MTRGPAKGVPEFGISWYPAWRVRRGWRSAWGTSYDYHLTAYRTSTRAKSSIDVIVIIDRRTIRLADVRRRDSRVAIVLICDRLLATDSLTVKPKANDPRHSGMNAWLGRAFFK</sequence>
<proteinExistence type="predicted"/>
<gene>
    <name evidence="1" type="ORF">ALC56_13392</name>
</gene>
<evidence type="ECO:0000313" key="2">
    <source>
        <dbReference type="Proteomes" id="UP000078541"/>
    </source>
</evidence>
<name>A0A195EXC7_9HYME</name>
<dbReference type="EMBL" id="KQ981953">
    <property type="protein sequence ID" value="KYN32534.1"/>
    <property type="molecule type" value="Genomic_DNA"/>
</dbReference>
<accession>A0A195EXC7</accession>
<keyword evidence="2" id="KW-1185">Reference proteome</keyword>
<evidence type="ECO:0000313" key="1">
    <source>
        <dbReference type="EMBL" id="KYN32534.1"/>
    </source>
</evidence>
<dbReference type="AlphaFoldDB" id="A0A195EXC7"/>
<reference evidence="1 2" key="1">
    <citation type="submission" date="2016-03" db="EMBL/GenBank/DDBJ databases">
        <title>Trachymyrmex septentrionalis WGS genome.</title>
        <authorList>
            <person name="Nygaard S."/>
            <person name="Hu H."/>
            <person name="Boomsma J."/>
            <person name="Zhang G."/>
        </authorList>
    </citation>
    <scope>NUCLEOTIDE SEQUENCE [LARGE SCALE GENOMIC DNA]</scope>
    <source>
        <strain evidence="1">Tsep2-gDNA-1</strain>
        <tissue evidence="1">Whole body</tissue>
    </source>
</reference>